<gene>
    <name evidence="1" type="ORF">PSP31121_05266</name>
</gene>
<dbReference type="EMBL" id="CABPSR010000028">
    <property type="protein sequence ID" value="VVE85477.1"/>
    <property type="molecule type" value="Genomic_DNA"/>
</dbReference>
<evidence type="ECO:0000313" key="1">
    <source>
        <dbReference type="EMBL" id="VVE85477.1"/>
    </source>
</evidence>
<dbReference type="AlphaFoldDB" id="A0A5E5BJM4"/>
<protein>
    <submittedName>
        <fullName evidence="1">Cellulose synthase</fullName>
    </submittedName>
</protein>
<reference evidence="1 2" key="1">
    <citation type="submission" date="2019-08" db="EMBL/GenBank/DDBJ databases">
        <authorList>
            <person name="Peeters C."/>
        </authorList>
    </citation>
    <scope>NUCLEOTIDE SEQUENCE [LARGE SCALE GENOMIC DNA]</scope>
    <source>
        <strain evidence="1 2">LMG 31121</strain>
    </source>
</reference>
<proteinExistence type="predicted"/>
<dbReference type="RefSeq" id="WP_318182955.1">
    <property type="nucleotide sequence ID" value="NZ_CABPSR010000028.1"/>
</dbReference>
<accession>A0A5E5BJM4</accession>
<evidence type="ECO:0000313" key="2">
    <source>
        <dbReference type="Proteomes" id="UP000335538"/>
    </source>
</evidence>
<name>A0A5E5BJM4_9BURK</name>
<dbReference type="Proteomes" id="UP000335538">
    <property type="component" value="Unassembled WGS sequence"/>
</dbReference>
<sequence length="205" mass="22082">MTSKQKLTILDVTRREGISSKTGRHYDMRIAECVLWQTTSEGEDAVVGTIMLPDALKDAVKGDYLGDFILMRSMEGQLVPRLVASQPYGDGTRPSAPVKKQRLTILSVVRREGISSKTGRPYDMRTAQCVLWQATPDGDRAVVGTVPLPEIAKETGKGEYFAEMAMAQSMDGALVPRIVALQPYVTNTRPTATPKAAAAAAAAAA</sequence>
<organism evidence="1 2">
    <name type="scientific">Pandoraea sputorum</name>
    <dbReference type="NCBI Taxonomy" id="93222"/>
    <lineage>
        <taxon>Bacteria</taxon>
        <taxon>Pseudomonadati</taxon>
        <taxon>Pseudomonadota</taxon>
        <taxon>Betaproteobacteria</taxon>
        <taxon>Burkholderiales</taxon>
        <taxon>Burkholderiaceae</taxon>
        <taxon>Pandoraea</taxon>
    </lineage>
</organism>